<dbReference type="CDD" id="cd13836">
    <property type="entry name" value="IHF_B"/>
    <property type="match status" value="1"/>
</dbReference>
<dbReference type="InterPro" id="IPR000119">
    <property type="entry name" value="Hist_DNA-bd"/>
</dbReference>
<accession>A0A5C4R1I9</accession>
<dbReference type="GO" id="GO:0003677">
    <property type="term" value="F:DNA binding"/>
    <property type="evidence" value="ECO:0007669"/>
    <property type="project" value="UniProtKB-KW"/>
</dbReference>
<evidence type="ECO:0000256" key="1">
    <source>
        <dbReference type="ARBA" id="ARBA00010529"/>
    </source>
</evidence>
<dbReference type="AlphaFoldDB" id="A0A5C4R1I9"/>
<organism evidence="4 5">
    <name type="scientific">Paracoccus haeundaensis</name>
    <dbReference type="NCBI Taxonomy" id="225362"/>
    <lineage>
        <taxon>Bacteria</taxon>
        <taxon>Pseudomonadati</taxon>
        <taxon>Pseudomonadota</taxon>
        <taxon>Alphaproteobacteria</taxon>
        <taxon>Rhodobacterales</taxon>
        <taxon>Paracoccaceae</taxon>
        <taxon>Paracoccus</taxon>
    </lineage>
</organism>
<dbReference type="EMBL" id="VDDC01000048">
    <property type="protein sequence ID" value="TNH37806.1"/>
    <property type="molecule type" value="Genomic_DNA"/>
</dbReference>
<dbReference type="PROSITE" id="PS00045">
    <property type="entry name" value="HISTONE_LIKE"/>
    <property type="match status" value="1"/>
</dbReference>
<sequence length="97" mass="10932">MSRSELLAKLRQAHSHLPAHAVETALDTILDEIAETLSQDHRVELRGFGSFSSKIRVARTGRNPRTGEAFAVAPKRYMHFRASRQLLERLNRPTTPG</sequence>
<dbReference type="InterPro" id="IPR010992">
    <property type="entry name" value="IHF-like_DNA-bd_dom_sf"/>
</dbReference>
<comment type="caution">
    <text evidence="4">The sequence shown here is derived from an EMBL/GenBank/DDBJ whole genome shotgun (WGS) entry which is preliminary data.</text>
</comment>
<dbReference type="Pfam" id="PF00216">
    <property type="entry name" value="Bac_DNA_binding"/>
    <property type="match status" value="1"/>
</dbReference>
<proteinExistence type="inferred from homology"/>
<dbReference type="InterPro" id="IPR020816">
    <property type="entry name" value="Histone-like_DNA-bd_CS"/>
</dbReference>
<dbReference type="SUPFAM" id="SSF47729">
    <property type="entry name" value="IHF-like DNA-binding proteins"/>
    <property type="match status" value="1"/>
</dbReference>
<dbReference type="GO" id="GO:0030527">
    <property type="term" value="F:structural constituent of chromatin"/>
    <property type="evidence" value="ECO:0007669"/>
    <property type="project" value="InterPro"/>
</dbReference>
<dbReference type="Gene3D" id="4.10.520.10">
    <property type="entry name" value="IHF-like DNA-binding proteins"/>
    <property type="match status" value="1"/>
</dbReference>
<dbReference type="SMART" id="SM00411">
    <property type="entry name" value="BHL"/>
    <property type="match status" value="1"/>
</dbReference>
<keyword evidence="5" id="KW-1185">Reference proteome</keyword>
<reference evidence="4 5" key="1">
    <citation type="submission" date="2019-06" db="EMBL/GenBank/DDBJ databases">
        <authorList>
            <person name="Li J."/>
        </authorList>
    </citation>
    <scope>NUCLEOTIDE SEQUENCE [LARGE SCALE GENOMIC DNA]</scope>
    <source>
        <strain evidence="4 5">CGMCC 1.8012</strain>
    </source>
</reference>
<name>A0A5C4R1I9_9RHOB</name>
<dbReference type="PRINTS" id="PR01727">
    <property type="entry name" value="DNABINDINGHU"/>
</dbReference>
<dbReference type="Proteomes" id="UP000304880">
    <property type="component" value="Unassembled WGS sequence"/>
</dbReference>
<evidence type="ECO:0000256" key="3">
    <source>
        <dbReference type="RuleBase" id="RU003939"/>
    </source>
</evidence>
<dbReference type="PANTHER" id="PTHR33175">
    <property type="entry name" value="DNA-BINDING PROTEIN HU"/>
    <property type="match status" value="1"/>
</dbReference>
<gene>
    <name evidence="4" type="ORF">FHD67_18230</name>
</gene>
<evidence type="ECO:0000313" key="4">
    <source>
        <dbReference type="EMBL" id="TNH37806.1"/>
    </source>
</evidence>
<evidence type="ECO:0000256" key="2">
    <source>
        <dbReference type="ARBA" id="ARBA00023125"/>
    </source>
</evidence>
<protein>
    <submittedName>
        <fullName evidence="4">Integration host factor subunit beta</fullName>
    </submittedName>
</protein>
<keyword evidence="2" id="KW-0238">DNA-binding</keyword>
<dbReference type="RefSeq" id="WP_139599577.1">
    <property type="nucleotide sequence ID" value="NZ_VDDC01000048.1"/>
</dbReference>
<dbReference type="GO" id="GO:0005829">
    <property type="term" value="C:cytosol"/>
    <property type="evidence" value="ECO:0007669"/>
    <property type="project" value="TreeGrafter"/>
</dbReference>
<dbReference type="PANTHER" id="PTHR33175:SF5">
    <property type="entry name" value="INTEGRATION HOST FACTOR SUBUNIT BETA"/>
    <property type="match status" value="1"/>
</dbReference>
<evidence type="ECO:0000313" key="5">
    <source>
        <dbReference type="Proteomes" id="UP000304880"/>
    </source>
</evidence>
<comment type="similarity">
    <text evidence="1 3">Belongs to the bacterial histone-like protein family.</text>
</comment>